<sequence length="626" mass="66239">MPQPPAPDRSDHSPPADRAARCAGTARGLTVPLLLHRNATEFGDRPALTALGAADGTLTWSALRDRVTHAARGLCSLGLDTGDRMLINMSSRPEHWILDLAAVHLGAIPSTVYATLSPDQLRYLARHSGAAIVVLEGDAELARWAPILAEVPTIRAVVTVAGRGSADGRVVTLAELESTGAAAHRADPGAFEKRWREVPPEAPATMLYTSGTTGDPKGVVLTHHNLVYQCVLIEDTVPTPDHARSLAYLPLAHIAERILGIYYPLYRAGHVTICPDQRQLLAALVAVRPISFFGVPRVWEKMVAGVQAQVAAAEEAVRAAFDAASTAALESYRLRAAGSPVPPELAARVAALDAAVLRPVRARLGLDELVWAGSGAAPIPVSTLLYLAGLGIDVFEVWGMTETTGTCTINTPEAFRTGSVGRVNPGMELRIADDGEILVRGPLICSGYLTAAGGVEPITDADGWLATGDVGVLDDDGFLTITDRKKELIISSGGKNISPAQIESLLRAHPLIGQAVAIGDRRPYVTALIVLDEEIAPMWARGKGLPDTSIAALAADPLLHAEITAAVDAANAKLSRPEQVKAFRIMPAAWTPESGELTPTLKLRRRVVIEQHTAAIDALYATASDT</sequence>
<keyword evidence="2 8" id="KW-0436">Ligase</keyword>
<dbReference type="InterPro" id="IPR000873">
    <property type="entry name" value="AMP-dep_synth/lig_dom"/>
</dbReference>
<dbReference type="Pfam" id="PF23562">
    <property type="entry name" value="AMP-binding_C_3"/>
    <property type="match status" value="1"/>
</dbReference>
<evidence type="ECO:0000256" key="3">
    <source>
        <dbReference type="ARBA" id="ARBA00022832"/>
    </source>
</evidence>
<proteinExistence type="inferred from homology"/>
<dbReference type="Gene3D" id="3.30.300.30">
    <property type="match status" value="1"/>
</dbReference>
<evidence type="ECO:0000256" key="5">
    <source>
        <dbReference type="ARBA" id="ARBA00024484"/>
    </source>
</evidence>
<reference evidence="8 9" key="1">
    <citation type="submission" date="2023-07" db="EMBL/GenBank/DDBJ databases">
        <title>Sequencing the genomes of 1000 actinobacteria strains.</title>
        <authorList>
            <person name="Klenk H.-P."/>
        </authorList>
    </citation>
    <scope>NUCLEOTIDE SEQUENCE [LARGE SCALE GENOMIC DNA]</scope>
    <source>
        <strain evidence="8 9">DSM 44711</strain>
    </source>
</reference>
<dbReference type="Gene3D" id="3.40.50.12780">
    <property type="entry name" value="N-terminal domain of ligase-like"/>
    <property type="match status" value="2"/>
</dbReference>
<dbReference type="InterPro" id="IPR020845">
    <property type="entry name" value="AMP-binding_CS"/>
</dbReference>
<feature type="domain" description="AMP-dependent synthetase/ligase" evidence="7">
    <location>
        <begin position="36"/>
        <end position="449"/>
    </location>
</feature>
<dbReference type="GO" id="GO:0016020">
    <property type="term" value="C:membrane"/>
    <property type="evidence" value="ECO:0007669"/>
    <property type="project" value="TreeGrafter"/>
</dbReference>
<comment type="similarity">
    <text evidence="1">Belongs to the ATP-dependent AMP-binding enzyme family.</text>
</comment>
<dbReference type="Proteomes" id="UP001183629">
    <property type="component" value="Unassembled WGS sequence"/>
</dbReference>
<gene>
    <name evidence="8" type="ORF">J2S44_005682</name>
</gene>
<keyword evidence="9" id="KW-1185">Reference proteome</keyword>
<protein>
    <recommendedName>
        <fullName evidence="6">Acyl-CoA synthetase</fullName>
    </recommendedName>
</protein>
<dbReference type="CDD" id="cd05907">
    <property type="entry name" value="VL_LC_FACS_like"/>
    <property type="match status" value="1"/>
</dbReference>
<comment type="caution">
    <text evidence="8">The sequence shown here is derived from an EMBL/GenBank/DDBJ whole genome shotgun (WGS) entry which is preliminary data.</text>
</comment>
<dbReference type="InterPro" id="IPR042099">
    <property type="entry name" value="ANL_N_sf"/>
</dbReference>
<evidence type="ECO:0000313" key="9">
    <source>
        <dbReference type="Proteomes" id="UP001183629"/>
    </source>
</evidence>
<dbReference type="RefSeq" id="WP_310420154.1">
    <property type="nucleotide sequence ID" value="NZ_JAVDYC010000001.1"/>
</dbReference>
<dbReference type="GO" id="GO:0004467">
    <property type="term" value="F:long-chain fatty acid-CoA ligase activity"/>
    <property type="evidence" value="ECO:0007669"/>
    <property type="project" value="UniProtKB-EC"/>
</dbReference>
<evidence type="ECO:0000259" key="7">
    <source>
        <dbReference type="Pfam" id="PF00501"/>
    </source>
</evidence>
<evidence type="ECO:0000313" key="8">
    <source>
        <dbReference type="EMBL" id="MDR7325432.1"/>
    </source>
</evidence>
<dbReference type="PANTHER" id="PTHR43272">
    <property type="entry name" value="LONG-CHAIN-FATTY-ACID--COA LIGASE"/>
    <property type="match status" value="1"/>
</dbReference>
<comment type="catalytic activity">
    <reaction evidence="5">
        <text>a long-chain fatty acid + ATP + CoA = a long-chain fatty acyl-CoA + AMP + diphosphate</text>
        <dbReference type="Rhea" id="RHEA:15421"/>
        <dbReference type="ChEBI" id="CHEBI:30616"/>
        <dbReference type="ChEBI" id="CHEBI:33019"/>
        <dbReference type="ChEBI" id="CHEBI:57287"/>
        <dbReference type="ChEBI" id="CHEBI:57560"/>
        <dbReference type="ChEBI" id="CHEBI:83139"/>
        <dbReference type="ChEBI" id="CHEBI:456215"/>
        <dbReference type="EC" id="6.2.1.3"/>
    </reaction>
    <physiologicalReaction direction="left-to-right" evidence="5">
        <dbReference type="Rhea" id="RHEA:15422"/>
    </physiologicalReaction>
</comment>
<dbReference type="SUPFAM" id="SSF56801">
    <property type="entry name" value="Acetyl-CoA synthetase-like"/>
    <property type="match status" value="1"/>
</dbReference>
<dbReference type="PROSITE" id="PS00455">
    <property type="entry name" value="AMP_BINDING"/>
    <property type="match status" value="1"/>
</dbReference>
<evidence type="ECO:0000256" key="6">
    <source>
        <dbReference type="ARBA" id="ARBA00032875"/>
    </source>
</evidence>
<keyword evidence="3" id="KW-0276">Fatty acid metabolism</keyword>
<keyword evidence="4" id="KW-0443">Lipid metabolism</keyword>
<dbReference type="InterPro" id="IPR045851">
    <property type="entry name" value="AMP-bd_C_sf"/>
</dbReference>
<dbReference type="EMBL" id="JAVDYC010000001">
    <property type="protein sequence ID" value="MDR7325432.1"/>
    <property type="molecule type" value="Genomic_DNA"/>
</dbReference>
<evidence type="ECO:0000256" key="1">
    <source>
        <dbReference type="ARBA" id="ARBA00006432"/>
    </source>
</evidence>
<dbReference type="Pfam" id="PF00501">
    <property type="entry name" value="AMP-binding"/>
    <property type="match status" value="1"/>
</dbReference>
<evidence type="ECO:0000256" key="4">
    <source>
        <dbReference type="ARBA" id="ARBA00023098"/>
    </source>
</evidence>
<accession>A0AAE3ZT94</accession>
<organism evidence="8 9">
    <name type="scientific">Catenuloplanes niger</name>
    <dbReference type="NCBI Taxonomy" id="587534"/>
    <lineage>
        <taxon>Bacteria</taxon>
        <taxon>Bacillati</taxon>
        <taxon>Actinomycetota</taxon>
        <taxon>Actinomycetes</taxon>
        <taxon>Micromonosporales</taxon>
        <taxon>Micromonosporaceae</taxon>
        <taxon>Catenuloplanes</taxon>
    </lineage>
</organism>
<evidence type="ECO:0000256" key="2">
    <source>
        <dbReference type="ARBA" id="ARBA00022598"/>
    </source>
</evidence>
<dbReference type="PANTHER" id="PTHR43272:SF32">
    <property type="entry name" value="AMP-DEPENDENT SYNTHETASE_LIGASE DOMAIN-CONTAINING PROTEIN"/>
    <property type="match status" value="1"/>
</dbReference>
<dbReference type="AlphaFoldDB" id="A0AAE3ZT94"/>
<name>A0AAE3ZT94_9ACTN</name>